<dbReference type="AlphaFoldDB" id="A0A2N3N7S3"/>
<sequence>PDYSAIKCPLLIVAGGDDKTCPLPSSEMILQSVGTIQSLKALEVLDGVGHWHCIEAGDIVADLLVNFAKSLE</sequence>
<protein>
    <recommendedName>
        <fullName evidence="3">Peptidase S33 tripeptidyl aminopeptidase-like C-terminal domain-containing protein</fullName>
    </recommendedName>
</protein>
<dbReference type="Gene3D" id="3.40.50.1820">
    <property type="entry name" value="alpha/beta hydrolase"/>
    <property type="match status" value="1"/>
</dbReference>
<evidence type="ECO:0000313" key="1">
    <source>
        <dbReference type="EMBL" id="PKS08447.1"/>
    </source>
</evidence>
<proteinExistence type="predicted"/>
<reference evidence="1 2" key="1">
    <citation type="journal article" date="2017" name="G3 (Bethesda)">
        <title>First Draft Genome Sequence of the Pathogenic Fungus Lomentospora prolificans (Formerly Scedosporium prolificans).</title>
        <authorList>
            <person name="Luo R."/>
            <person name="Zimin A."/>
            <person name="Workman R."/>
            <person name="Fan Y."/>
            <person name="Pertea G."/>
            <person name="Grossman N."/>
            <person name="Wear M.P."/>
            <person name="Jia B."/>
            <person name="Miller H."/>
            <person name="Casadevall A."/>
            <person name="Timp W."/>
            <person name="Zhang S.X."/>
            <person name="Salzberg S.L."/>
        </authorList>
    </citation>
    <scope>NUCLEOTIDE SEQUENCE [LARGE SCALE GENOMIC DNA]</scope>
    <source>
        <strain evidence="1 2">JHH-5317</strain>
    </source>
</reference>
<dbReference type="InParanoid" id="A0A2N3N7S3"/>
<comment type="caution">
    <text evidence="1">The sequence shown here is derived from an EMBL/GenBank/DDBJ whole genome shotgun (WGS) entry which is preliminary data.</text>
</comment>
<dbReference type="VEuPathDB" id="FungiDB:jhhlp_005065"/>
<organism evidence="1 2">
    <name type="scientific">Lomentospora prolificans</name>
    <dbReference type="NCBI Taxonomy" id="41688"/>
    <lineage>
        <taxon>Eukaryota</taxon>
        <taxon>Fungi</taxon>
        <taxon>Dikarya</taxon>
        <taxon>Ascomycota</taxon>
        <taxon>Pezizomycotina</taxon>
        <taxon>Sordariomycetes</taxon>
        <taxon>Hypocreomycetidae</taxon>
        <taxon>Microascales</taxon>
        <taxon>Microascaceae</taxon>
        <taxon>Lomentospora</taxon>
    </lineage>
</organism>
<evidence type="ECO:0000313" key="2">
    <source>
        <dbReference type="Proteomes" id="UP000233524"/>
    </source>
</evidence>
<dbReference type="OrthoDB" id="2498029at2759"/>
<dbReference type="EMBL" id="NLAX01000233">
    <property type="protein sequence ID" value="PKS08447.1"/>
    <property type="molecule type" value="Genomic_DNA"/>
</dbReference>
<dbReference type="Proteomes" id="UP000233524">
    <property type="component" value="Unassembled WGS sequence"/>
</dbReference>
<name>A0A2N3N7S3_9PEZI</name>
<feature type="non-terminal residue" evidence="1">
    <location>
        <position position="1"/>
    </location>
</feature>
<dbReference type="STRING" id="41688.A0A2N3N7S3"/>
<keyword evidence="2" id="KW-1185">Reference proteome</keyword>
<accession>A0A2N3N7S3</accession>
<gene>
    <name evidence="1" type="ORF">jhhlp_005065</name>
</gene>
<dbReference type="SUPFAM" id="SSF53474">
    <property type="entry name" value="alpha/beta-Hydrolases"/>
    <property type="match status" value="1"/>
</dbReference>
<dbReference type="InterPro" id="IPR029058">
    <property type="entry name" value="AB_hydrolase_fold"/>
</dbReference>
<evidence type="ECO:0008006" key="3">
    <source>
        <dbReference type="Google" id="ProtNLM"/>
    </source>
</evidence>